<accession>A0ABT0PDC0</accession>
<dbReference type="Gene3D" id="3.30.40.10">
    <property type="entry name" value="Zinc/RING finger domain, C3HC4 (zinc finger)"/>
    <property type="match status" value="1"/>
</dbReference>
<dbReference type="InterPro" id="IPR052667">
    <property type="entry name" value="E3_ubiquitin-ligase_RING"/>
</dbReference>
<reference evidence="7 8" key="1">
    <citation type="submission" date="2022-05" db="EMBL/GenBank/DDBJ databases">
        <authorList>
            <person name="Park J.-S."/>
        </authorList>
    </citation>
    <scope>NUCLEOTIDE SEQUENCE [LARGE SCALE GENOMIC DNA]</scope>
    <source>
        <strain evidence="7 8">2012CJ34-2</strain>
    </source>
</reference>
<evidence type="ECO:0000256" key="4">
    <source>
        <dbReference type="SAM" id="MobiDB-lite"/>
    </source>
</evidence>
<gene>
    <name evidence="7" type="ORF">M3P05_05330</name>
</gene>
<dbReference type="PROSITE" id="PS50089">
    <property type="entry name" value="ZF_RING_2"/>
    <property type="match status" value="1"/>
</dbReference>
<dbReference type="SUPFAM" id="SSF57850">
    <property type="entry name" value="RING/U-box"/>
    <property type="match status" value="1"/>
</dbReference>
<dbReference type="SMART" id="SM00184">
    <property type="entry name" value="RING"/>
    <property type="match status" value="1"/>
</dbReference>
<evidence type="ECO:0000256" key="2">
    <source>
        <dbReference type="ARBA" id="ARBA00022771"/>
    </source>
</evidence>
<proteinExistence type="predicted"/>
<dbReference type="PROSITE" id="PS00518">
    <property type="entry name" value="ZF_RING_1"/>
    <property type="match status" value="1"/>
</dbReference>
<dbReference type="InterPro" id="IPR013083">
    <property type="entry name" value="Znf_RING/FYVE/PHD"/>
</dbReference>
<evidence type="ECO:0000313" key="8">
    <source>
        <dbReference type="Proteomes" id="UP001203338"/>
    </source>
</evidence>
<name>A0ABT0PDC0_9GAMM</name>
<sequence length="572" mass="64199">MYLQFLFSRLNALTVFQKDQNNSGRWSWFSILLLVTALVVVCPAYALCPHCGNDECTCPSSSTACSNTASLKTETDEDGPPRIRDTETDNWPPIDKDKYNAEVVVSSISSLGPYRINQSPSCGKRAIPEWEEEYEAGLLVTPLLLHDNSSVQKPPFLSPIVFINIHNSTPENAPHSWLTYLWLSLLTMPIDSEILFKLLYNSPRVHPDITEWFHSLKSPIKLHPRQNKMQAAFDKLDKQIRCFLTPASTCPPTPPKPDFEQAIALKPPAMVLTRKLVDQLPVLKECFQQGNIAEAALIFERVVQAGHIQLALPALEVIGLQEHTPLTTFEEVKLVQAEQALPLLRMTFAAASMGLKGAKGWLIKFSKLSALKTCPFSISARKFLSEVEKPSNDLQYDKPNQPLAKFGEKPCHSLSHDPPPYTPFQPSFPLEKSLQALGIRDGEACALPPTSRVENILSHPKKTKREKRKRKIQTERDYNPDLSCNICYEVFETESPNKGKKNDHRPAALTCGHSFCRDCISELLRYSLISCPKCRKLSVYTSVETKDFPVNFGMIKVLEALKSAQPIRSASK</sequence>
<evidence type="ECO:0000256" key="1">
    <source>
        <dbReference type="ARBA" id="ARBA00022723"/>
    </source>
</evidence>
<feature type="region of interest" description="Disordered" evidence="4">
    <location>
        <begin position="64"/>
        <end position="91"/>
    </location>
</feature>
<organism evidence="7 8">
    <name type="scientific">Parendozoicomonas callyspongiae</name>
    <dbReference type="NCBI Taxonomy" id="2942213"/>
    <lineage>
        <taxon>Bacteria</taxon>
        <taxon>Pseudomonadati</taxon>
        <taxon>Pseudomonadota</taxon>
        <taxon>Gammaproteobacteria</taxon>
        <taxon>Oceanospirillales</taxon>
        <taxon>Endozoicomonadaceae</taxon>
        <taxon>Parendozoicomonas</taxon>
    </lineage>
</organism>
<evidence type="ECO:0000313" key="7">
    <source>
        <dbReference type="EMBL" id="MCL6269367.1"/>
    </source>
</evidence>
<dbReference type="InterPro" id="IPR017907">
    <property type="entry name" value="Znf_RING_CS"/>
</dbReference>
<keyword evidence="5" id="KW-1133">Transmembrane helix</keyword>
<dbReference type="InterPro" id="IPR027370">
    <property type="entry name" value="Znf-RING_euk"/>
</dbReference>
<feature type="transmembrane region" description="Helical" evidence="5">
    <location>
        <begin position="26"/>
        <end position="47"/>
    </location>
</feature>
<keyword evidence="1" id="KW-0479">Metal-binding</keyword>
<dbReference type="PANTHER" id="PTHR47156:SF10">
    <property type="entry name" value="E3 UBIQUITIN-PROTEIN LIGASE TRIM-21-RELATED"/>
    <property type="match status" value="1"/>
</dbReference>
<dbReference type="PANTHER" id="PTHR47156">
    <property type="entry name" value="PROTEIN CBG20824"/>
    <property type="match status" value="1"/>
</dbReference>
<keyword evidence="5" id="KW-0812">Transmembrane</keyword>
<evidence type="ECO:0000256" key="5">
    <source>
        <dbReference type="SAM" id="Phobius"/>
    </source>
</evidence>
<evidence type="ECO:0000259" key="6">
    <source>
        <dbReference type="PROSITE" id="PS50089"/>
    </source>
</evidence>
<keyword evidence="5" id="KW-0472">Membrane</keyword>
<dbReference type="Proteomes" id="UP001203338">
    <property type="component" value="Unassembled WGS sequence"/>
</dbReference>
<comment type="caution">
    <text evidence="7">The sequence shown here is derived from an EMBL/GenBank/DDBJ whole genome shotgun (WGS) entry which is preliminary data.</text>
</comment>
<protein>
    <submittedName>
        <fullName evidence="7">RING finger protein</fullName>
    </submittedName>
</protein>
<feature type="domain" description="RING-type" evidence="6">
    <location>
        <begin position="484"/>
        <end position="535"/>
    </location>
</feature>
<keyword evidence="3" id="KW-0862">Zinc</keyword>
<dbReference type="InterPro" id="IPR001841">
    <property type="entry name" value="Znf_RING"/>
</dbReference>
<keyword evidence="2" id="KW-0863">Zinc-finger</keyword>
<dbReference type="EMBL" id="JAMFLX010000005">
    <property type="protein sequence ID" value="MCL6269367.1"/>
    <property type="molecule type" value="Genomic_DNA"/>
</dbReference>
<evidence type="ECO:0000256" key="3">
    <source>
        <dbReference type="ARBA" id="ARBA00022833"/>
    </source>
</evidence>
<dbReference type="Pfam" id="PF13445">
    <property type="entry name" value="zf-RING_UBOX"/>
    <property type="match status" value="1"/>
</dbReference>
<dbReference type="RefSeq" id="WP_249698367.1">
    <property type="nucleotide sequence ID" value="NZ_JAMFLX010000005.1"/>
</dbReference>
<keyword evidence="8" id="KW-1185">Reference proteome</keyword>